<evidence type="ECO:0000313" key="2">
    <source>
        <dbReference type="EMBL" id="GKV17334.1"/>
    </source>
</evidence>
<accession>A0AAV5JRP9</accession>
<proteinExistence type="predicted"/>
<protein>
    <recommendedName>
        <fullName evidence="1">F-box associated beta-propeller type 1 domain-containing protein</fullName>
    </recommendedName>
</protein>
<dbReference type="Proteomes" id="UP001054252">
    <property type="component" value="Unassembled WGS sequence"/>
</dbReference>
<dbReference type="EMBL" id="BPVZ01000047">
    <property type="protein sequence ID" value="GKV17334.1"/>
    <property type="molecule type" value="Genomic_DNA"/>
</dbReference>
<comment type="caution">
    <text evidence="2">The sequence shown here is derived from an EMBL/GenBank/DDBJ whole genome shotgun (WGS) entry which is preliminary data.</text>
</comment>
<dbReference type="InterPro" id="IPR050796">
    <property type="entry name" value="SCF_F-box_component"/>
</dbReference>
<sequence>MHCLRLSKYLLQCSGLGYDSALDDYKIVLISEFSDSRRDHVSFQVWVFGLKSNSWQKNQDAPLVTDDRISFEGVFTNGALHWECDGYILGFDLANEVFFKLPGNLYTSRITAKGRAVEFYIFVSDNGGQGAGGSWKKAFALEAEEIIGNAEVCFPWPLACSKGRDSILLYKSDGLIWYDLENEARQRVEIGGMPWVQGRMYRYHACCASLVSLGDGSAFDGAALEEILIVGPKKKGKC</sequence>
<reference evidence="2 3" key="1">
    <citation type="journal article" date="2021" name="Commun. Biol.">
        <title>The genome of Shorea leprosula (Dipterocarpaceae) highlights the ecological relevance of drought in aseasonal tropical rainforests.</title>
        <authorList>
            <person name="Ng K.K.S."/>
            <person name="Kobayashi M.J."/>
            <person name="Fawcett J.A."/>
            <person name="Hatakeyama M."/>
            <person name="Paape T."/>
            <person name="Ng C.H."/>
            <person name="Ang C.C."/>
            <person name="Tnah L.H."/>
            <person name="Lee C.T."/>
            <person name="Nishiyama T."/>
            <person name="Sese J."/>
            <person name="O'Brien M.J."/>
            <person name="Copetti D."/>
            <person name="Mohd Noor M.I."/>
            <person name="Ong R.C."/>
            <person name="Putra M."/>
            <person name="Sireger I.Z."/>
            <person name="Indrioko S."/>
            <person name="Kosugi Y."/>
            <person name="Izuno A."/>
            <person name="Isagi Y."/>
            <person name="Lee S.L."/>
            <person name="Shimizu K.K."/>
        </authorList>
    </citation>
    <scope>NUCLEOTIDE SEQUENCE [LARGE SCALE GENOMIC DNA]</scope>
    <source>
        <strain evidence="2">214</strain>
    </source>
</reference>
<evidence type="ECO:0000259" key="1">
    <source>
        <dbReference type="Pfam" id="PF07734"/>
    </source>
</evidence>
<dbReference type="Pfam" id="PF07734">
    <property type="entry name" value="FBA_1"/>
    <property type="match status" value="1"/>
</dbReference>
<keyword evidence="3" id="KW-1185">Reference proteome</keyword>
<dbReference type="PANTHER" id="PTHR31672">
    <property type="entry name" value="BNACNNG10540D PROTEIN"/>
    <property type="match status" value="1"/>
</dbReference>
<name>A0AAV5JRP9_9ROSI</name>
<dbReference type="AlphaFoldDB" id="A0AAV5JRP9"/>
<dbReference type="InterPro" id="IPR006527">
    <property type="entry name" value="F-box-assoc_dom_typ1"/>
</dbReference>
<dbReference type="PANTHER" id="PTHR31672:SF13">
    <property type="entry name" value="F-BOX PROTEIN CPR30-LIKE"/>
    <property type="match status" value="1"/>
</dbReference>
<gene>
    <name evidence="2" type="ORF">SLEP1_g27850</name>
</gene>
<organism evidence="2 3">
    <name type="scientific">Rubroshorea leprosula</name>
    <dbReference type="NCBI Taxonomy" id="152421"/>
    <lineage>
        <taxon>Eukaryota</taxon>
        <taxon>Viridiplantae</taxon>
        <taxon>Streptophyta</taxon>
        <taxon>Embryophyta</taxon>
        <taxon>Tracheophyta</taxon>
        <taxon>Spermatophyta</taxon>
        <taxon>Magnoliopsida</taxon>
        <taxon>eudicotyledons</taxon>
        <taxon>Gunneridae</taxon>
        <taxon>Pentapetalae</taxon>
        <taxon>rosids</taxon>
        <taxon>malvids</taxon>
        <taxon>Malvales</taxon>
        <taxon>Dipterocarpaceae</taxon>
        <taxon>Rubroshorea</taxon>
    </lineage>
</organism>
<feature type="domain" description="F-box associated beta-propeller type 1" evidence="1">
    <location>
        <begin position="13"/>
        <end position="102"/>
    </location>
</feature>
<evidence type="ECO:0000313" key="3">
    <source>
        <dbReference type="Proteomes" id="UP001054252"/>
    </source>
</evidence>